<dbReference type="PROSITE" id="PS51848">
    <property type="entry name" value="BMERB"/>
    <property type="match status" value="1"/>
</dbReference>
<evidence type="ECO:0000256" key="16">
    <source>
        <dbReference type="PROSITE-ProRule" id="PRU00125"/>
    </source>
</evidence>
<feature type="compositionally biased region" description="Low complexity" evidence="18">
    <location>
        <begin position="150"/>
        <end position="180"/>
    </location>
</feature>
<dbReference type="PROSITE" id="PS50021">
    <property type="entry name" value="CH"/>
    <property type="match status" value="1"/>
</dbReference>
<accession>A0A9Q0E971</accession>
<gene>
    <name evidence="22" type="ORF">NHX12_031228</name>
</gene>
<evidence type="ECO:0008006" key="24">
    <source>
        <dbReference type="Google" id="ProtNLM"/>
    </source>
</evidence>
<feature type="domain" description="BMERB" evidence="21">
    <location>
        <begin position="539"/>
        <end position="680"/>
    </location>
</feature>
<evidence type="ECO:0000256" key="17">
    <source>
        <dbReference type="SAM" id="Coils"/>
    </source>
</evidence>
<dbReference type="SUPFAM" id="SSF47576">
    <property type="entry name" value="Calponin-homology domain, CH-domain"/>
    <property type="match status" value="1"/>
</dbReference>
<dbReference type="GO" id="GO:0055037">
    <property type="term" value="C:recycling endosome"/>
    <property type="evidence" value="ECO:0007669"/>
    <property type="project" value="UniProtKB-SubCell"/>
</dbReference>
<dbReference type="InterPro" id="IPR001715">
    <property type="entry name" value="CH_dom"/>
</dbReference>
<evidence type="ECO:0000256" key="6">
    <source>
        <dbReference type="ARBA" id="ARBA00022490"/>
    </source>
</evidence>
<dbReference type="InterPro" id="IPR050540">
    <property type="entry name" value="F-actin_Monoox_Mical"/>
</dbReference>
<dbReference type="SMART" id="SM00132">
    <property type="entry name" value="LIM"/>
    <property type="match status" value="1"/>
</dbReference>
<organism evidence="22 23">
    <name type="scientific">Muraenolepis orangiensis</name>
    <name type="common">Patagonian moray cod</name>
    <dbReference type="NCBI Taxonomy" id="630683"/>
    <lineage>
        <taxon>Eukaryota</taxon>
        <taxon>Metazoa</taxon>
        <taxon>Chordata</taxon>
        <taxon>Craniata</taxon>
        <taxon>Vertebrata</taxon>
        <taxon>Euteleostomi</taxon>
        <taxon>Actinopterygii</taxon>
        <taxon>Neopterygii</taxon>
        <taxon>Teleostei</taxon>
        <taxon>Neoteleostei</taxon>
        <taxon>Acanthomorphata</taxon>
        <taxon>Zeiogadaria</taxon>
        <taxon>Gadariae</taxon>
        <taxon>Gadiformes</taxon>
        <taxon>Muraenolepidoidei</taxon>
        <taxon>Muraenolepididae</taxon>
        <taxon>Muraenolepis</taxon>
    </lineage>
</organism>
<evidence type="ECO:0000256" key="2">
    <source>
        <dbReference type="ARBA" id="ARBA00004202"/>
    </source>
</evidence>
<evidence type="ECO:0000256" key="10">
    <source>
        <dbReference type="ARBA" id="ARBA00022833"/>
    </source>
</evidence>
<feature type="region of interest" description="Disordered" evidence="18">
    <location>
        <begin position="324"/>
        <end position="367"/>
    </location>
</feature>
<keyword evidence="9" id="KW-0967">Endosome</keyword>
<dbReference type="GO" id="GO:0042995">
    <property type="term" value="C:cell projection"/>
    <property type="evidence" value="ECO:0007669"/>
    <property type="project" value="UniProtKB-SubCell"/>
</dbReference>
<dbReference type="PANTHER" id="PTHR23167:SF87">
    <property type="entry name" value="MICAL-LIKE PROTEIN 2"/>
    <property type="match status" value="1"/>
</dbReference>
<dbReference type="SMART" id="SM00033">
    <property type="entry name" value="CH"/>
    <property type="match status" value="1"/>
</dbReference>
<evidence type="ECO:0000259" key="19">
    <source>
        <dbReference type="PROSITE" id="PS50021"/>
    </source>
</evidence>
<dbReference type="InterPro" id="IPR022735">
    <property type="entry name" value="bMERB_dom"/>
</dbReference>
<evidence type="ECO:0000256" key="13">
    <source>
        <dbReference type="ARBA" id="ARBA00023136"/>
    </source>
</evidence>
<evidence type="ECO:0000256" key="4">
    <source>
        <dbReference type="ARBA" id="ARBA00004316"/>
    </source>
</evidence>
<dbReference type="Pfam" id="PF00307">
    <property type="entry name" value="CH"/>
    <property type="match status" value="1"/>
</dbReference>
<dbReference type="SUPFAM" id="SSF57716">
    <property type="entry name" value="Glucocorticoid receptor-like (DNA-binding domain)"/>
    <property type="match status" value="1"/>
</dbReference>
<evidence type="ECO:0000313" key="23">
    <source>
        <dbReference type="Proteomes" id="UP001148018"/>
    </source>
</evidence>
<keyword evidence="15" id="KW-0966">Cell projection</keyword>
<keyword evidence="23" id="KW-1185">Reference proteome</keyword>
<feature type="domain" description="Calponin-homology (CH)" evidence="19">
    <location>
        <begin position="1"/>
        <end position="107"/>
    </location>
</feature>
<protein>
    <recommendedName>
        <fullName evidence="24">MICAL-like protein 2</fullName>
    </recommendedName>
</protein>
<dbReference type="GO" id="GO:0005886">
    <property type="term" value="C:plasma membrane"/>
    <property type="evidence" value="ECO:0007669"/>
    <property type="project" value="UniProtKB-SubCell"/>
</dbReference>
<keyword evidence="6" id="KW-0963">Cytoplasm</keyword>
<name>A0A9Q0E971_9TELE</name>
<evidence type="ECO:0000256" key="5">
    <source>
        <dbReference type="ARBA" id="ARBA00022475"/>
    </source>
</evidence>
<dbReference type="GO" id="GO:0046872">
    <property type="term" value="F:metal ion binding"/>
    <property type="evidence" value="ECO:0007669"/>
    <property type="project" value="UniProtKB-KW"/>
</dbReference>
<dbReference type="OrthoDB" id="18853at2759"/>
<evidence type="ECO:0000256" key="8">
    <source>
        <dbReference type="ARBA" id="ARBA00022723"/>
    </source>
</evidence>
<dbReference type="Gene3D" id="2.10.110.10">
    <property type="entry name" value="Cysteine Rich Protein"/>
    <property type="match status" value="1"/>
</dbReference>
<keyword evidence="7" id="KW-0597">Phosphoprotein</keyword>
<evidence type="ECO:0000256" key="3">
    <source>
        <dbReference type="ARBA" id="ARBA00004245"/>
    </source>
</evidence>
<dbReference type="Pfam" id="PF00412">
    <property type="entry name" value="LIM"/>
    <property type="match status" value="1"/>
</dbReference>
<feature type="domain" description="LIM zinc-binding" evidence="20">
    <location>
        <begin position="199"/>
        <end position="261"/>
    </location>
</feature>
<dbReference type="CDD" id="cd21253">
    <property type="entry name" value="CH_MICALL2"/>
    <property type="match status" value="1"/>
</dbReference>
<dbReference type="EMBL" id="JANIIK010000047">
    <property type="protein sequence ID" value="KAJ3600242.1"/>
    <property type="molecule type" value="Genomic_DNA"/>
</dbReference>
<evidence type="ECO:0000256" key="14">
    <source>
        <dbReference type="ARBA" id="ARBA00023212"/>
    </source>
</evidence>
<feature type="coiled-coil region" evidence="17">
    <location>
        <begin position="556"/>
        <end position="590"/>
    </location>
</feature>
<reference evidence="22" key="1">
    <citation type="submission" date="2022-07" db="EMBL/GenBank/DDBJ databases">
        <title>Chromosome-level genome of Muraenolepis orangiensis.</title>
        <authorList>
            <person name="Kim J."/>
        </authorList>
    </citation>
    <scope>NUCLEOTIDE SEQUENCE</scope>
    <source>
        <strain evidence="22">KU_S4_2022</strain>
        <tissue evidence="22">Muscle</tissue>
    </source>
</reference>
<dbReference type="InterPro" id="IPR001781">
    <property type="entry name" value="Znf_LIM"/>
</dbReference>
<dbReference type="PROSITE" id="PS00478">
    <property type="entry name" value="LIM_DOMAIN_1"/>
    <property type="match status" value="1"/>
</dbReference>
<dbReference type="Gene3D" id="1.10.418.10">
    <property type="entry name" value="Calponin-like domain"/>
    <property type="match status" value="1"/>
</dbReference>
<keyword evidence="14" id="KW-0206">Cytoskeleton</keyword>
<evidence type="ECO:0000256" key="9">
    <source>
        <dbReference type="ARBA" id="ARBA00022753"/>
    </source>
</evidence>
<evidence type="ECO:0000256" key="11">
    <source>
        <dbReference type="ARBA" id="ARBA00023038"/>
    </source>
</evidence>
<keyword evidence="8 16" id="KW-0479">Metal-binding</keyword>
<keyword evidence="11 16" id="KW-0440">LIM domain</keyword>
<keyword evidence="12 17" id="KW-0175">Coiled coil</keyword>
<comment type="caution">
    <text evidence="22">The sequence shown here is derived from an EMBL/GenBank/DDBJ whole genome shotgun (WGS) entry which is preliminary data.</text>
</comment>
<sequence>MSAIKALQKWCKVQCDGYRDVAITNMTTSFRDGMAFCALIHKFRPDLIDFKSLNKEDVLKNNHLAFRTAEDELGIPALLDAEDMVALRVPDRLSVLTYVSQYYNYFNGRSAIGGVKRPAEVSNEEPSKKNLPVVSKTFVSQVTPEKGWPSSRLAANTATTTASPRTASPRTASAPASAPAVERTATAAGNAGKSGTLNSKCVSCRSHVHLVQRHLVDGKLYHRSCFKCSQCSVTLHAGAYRAGEVADTFVCKSHQDERKGETLRSGWPKTKAARQTFFQAAGPVSGPPRATDRKPPAPASVLRPSGAPGNQGAAKTLIANKPVQENRNNNNGRNITVQSAKRTIGDDPGPGSKMGKYPSPVDASGTETRSTINVNQKRRLHVPAALIGTKLQDIEVEQEGVEQEGVKQEGVKQEGVKLEGVKLEGVKLEGVKLEKKPRDREEDLTACQDWRSKLKPVSSDPGRRNLVVIAERPRPEVVPESSRVTVGPTVVAPQVFPGKPAVEPTHGNRRKLAAPKPASGSTGSKMGKYPSPVDASGTETRSTIDFNQMWRHHVPTAQILTELRDIEVELAILEKEGVELEKKLRDCEEDASEDLLMDPMMVQWFNLIGKKQMFMRKESELVYIPRATAARNHLKSSAERQHEQKLMEQLVEIVNGRNAVVDGLDEDRLREVEEDQELNQMMENLGVKKSAEVKESSVSKLFRWKSKRATD</sequence>
<evidence type="ECO:0000256" key="18">
    <source>
        <dbReference type="SAM" id="MobiDB-lite"/>
    </source>
</evidence>
<evidence type="ECO:0000256" key="7">
    <source>
        <dbReference type="ARBA" id="ARBA00022553"/>
    </source>
</evidence>
<proteinExistence type="predicted"/>
<dbReference type="Proteomes" id="UP001148018">
    <property type="component" value="Unassembled WGS sequence"/>
</dbReference>
<dbReference type="PANTHER" id="PTHR23167">
    <property type="entry name" value="CALPONIN HOMOLOGY DOMAIN-CONTAINING PROTEIN DDB_G0272472-RELATED"/>
    <property type="match status" value="1"/>
</dbReference>
<comment type="subcellular location">
    <subcellularLocation>
        <location evidence="2">Cell membrane</location>
        <topology evidence="2">Peripheral membrane protein</topology>
    </subcellularLocation>
    <subcellularLocation>
        <location evidence="4">Cell projection</location>
    </subcellularLocation>
    <subcellularLocation>
        <location evidence="3">Cytoplasm</location>
        <location evidence="3">Cytoskeleton</location>
    </subcellularLocation>
    <subcellularLocation>
        <location evidence="1">Recycling endosome</location>
    </subcellularLocation>
</comment>
<evidence type="ECO:0000313" key="22">
    <source>
        <dbReference type="EMBL" id="KAJ3600242.1"/>
    </source>
</evidence>
<evidence type="ECO:0000259" key="21">
    <source>
        <dbReference type="PROSITE" id="PS51848"/>
    </source>
</evidence>
<keyword evidence="13" id="KW-0472">Membrane</keyword>
<evidence type="ECO:0000256" key="12">
    <source>
        <dbReference type="ARBA" id="ARBA00023054"/>
    </source>
</evidence>
<dbReference type="PROSITE" id="PS50023">
    <property type="entry name" value="LIM_DOMAIN_2"/>
    <property type="match status" value="1"/>
</dbReference>
<dbReference type="FunFam" id="1.10.418.10:FF:000055">
    <property type="entry name" value="MICAL-like protein 2"/>
    <property type="match status" value="1"/>
</dbReference>
<dbReference type="SMART" id="SM01203">
    <property type="entry name" value="DUF3585"/>
    <property type="match status" value="1"/>
</dbReference>
<feature type="region of interest" description="Disordered" evidence="18">
    <location>
        <begin position="281"/>
        <end position="312"/>
    </location>
</feature>
<dbReference type="InterPro" id="IPR036872">
    <property type="entry name" value="CH_dom_sf"/>
</dbReference>
<evidence type="ECO:0000259" key="20">
    <source>
        <dbReference type="PROSITE" id="PS50023"/>
    </source>
</evidence>
<keyword evidence="10 16" id="KW-0862">Zinc</keyword>
<dbReference type="Pfam" id="PF12130">
    <property type="entry name" value="bMERB_dom"/>
    <property type="match status" value="2"/>
</dbReference>
<dbReference type="AlphaFoldDB" id="A0A9Q0E971"/>
<feature type="region of interest" description="Disordered" evidence="18">
    <location>
        <begin position="144"/>
        <end position="193"/>
    </location>
</feature>
<dbReference type="GO" id="GO:0005856">
    <property type="term" value="C:cytoskeleton"/>
    <property type="evidence" value="ECO:0007669"/>
    <property type="project" value="UniProtKB-SubCell"/>
</dbReference>
<feature type="region of interest" description="Disordered" evidence="18">
    <location>
        <begin position="497"/>
        <end position="538"/>
    </location>
</feature>
<evidence type="ECO:0000256" key="15">
    <source>
        <dbReference type="ARBA" id="ARBA00023273"/>
    </source>
</evidence>
<keyword evidence="5" id="KW-1003">Cell membrane</keyword>
<evidence type="ECO:0000256" key="1">
    <source>
        <dbReference type="ARBA" id="ARBA00004172"/>
    </source>
</evidence>